<gene>
    <name evidence="1" type="ORF">MANES_03G211000v8</name>
</gene>
<evidence type="ECO:0000313" key="1">
    <source>
        <dbReference type="EMBL" id="KAG8658954.1"/>
    </source>
</evidence>
<name>A0ACB7I1M7_MANES</name>
<evidence type="ECO:0000313" key="2">
    <source>
        <dbReference type="Proteomes" id="UP000091857"/>
    </source>
</evidence>
<reference evidence="2" key="1">
    <citation type="journal article" date="2016" name="Nat. Biotechnol.">
        <title>Sequencing wild and cultivated cassava and related species reveals extensive interspecific hybridization and genetic diversity.</title>
        <authorList>
            <person name="Bredeson J.V."/>
            <person name="Lyons J.B."/>
            <person name="Prochnik S.E."/>
            <person name="Wu G.A."/>
            <person name="Ha C.M."/>
            <person name="Edsinger-Gonzales E."/>
            <person name="Grimwood J."/>
            <person name="Schmutz J."/>
            <person name="Rabbi I.Y."/>
            <person name="Egesi C."/>
            <person name="Nauluvula P."/>
            <person name="Lebot V."/>
            <person name="Ndunguru J."/>
            <person name="Mkamilo G."/>
            <person name="Bart R.S."/>
            <person name="Setter T.L."/>
            <person name="Gleadow R.M."/>
            <person name="Kulakow P."/>
            <person name="Ferguson M.E."/>
            <person name="Rounsley S."/>
            <person name="Rokhsar D.S."/>
        </authorList>
    </citation>
    <scope>NUCLEOTIDE SEQUENCE [LARGE SCALE GENOMIC DNA]</scope>
    <source>
        <strain evidence="2">cv. AM560-2</strain>
    </source>
</reference>
<proteinExistence type="predicted"/>
<keyword evidence="2" id="KW-1185">Reference proteome</keyword>
<sequence length="303" mass="34311">MSSLVPAVSDRSSQPDYEISIENLSLIGKEMEKYKSQVFEARGYKWRLVIYPNGNRSRNVTKHISVYLALADPVMLGLEVRAAFHLYLYDQDKKEFLEIKPQDAEVIKGCFHLLKHECGLDKFVPLEKYKDCRNSFSVGVKVEYVCESGTTGRGESLSMIKAGLPITHKWKIAEFSTKRKEECVESQVFTVGKHNWKIKLYPRGKGLKNNSHISLYLALADPTARVPSYKTYAQVSLRILDQCKHKHISATADKFWFSGSSSEHGWSTLISVAEFDGMKNRLVVGDVCFVEAGIYLVGEVKVL</sequence>
<accession>A0ACB7I1M7</accession>
<protein>
    <submittedName>
        <fullName evidence="1">Uncharacterized protein</fullName>
    </submittedName>
</protein>
<dbReference type="Proteomes" id="UP000091857">
    <property type="component" value="Chromosome 3"/>
</dbReference>
<comment type="caution">
    <text evidence="1">The sequence shown here is derived from an EMBL/GenBank/DDBJ whole genome shotgun (WGS) entry which is preliminary data.</text>
</comment>
<dbReference type="EMBL" id="CM004389">
    <property type="protein sequence ID" value="KAG8658954.1"/>
    <property type="molecule type" value="Genomic_DNA"/>
</dbReference>
<organism evidence="1 2">
    <name type="scientific">Manihot esculenta</name>
    <name type="common">Cassava</name>
    <name type="synonym">Jatropha manihot</name>
    <dbReference type="NCBI Taxonomy" id="3983"/>
    <lineage>
        <taxon>Eukaryota</taxon>
        <taxon>Viridiplantae</taxon>
        <taxon>Streptophyta</taxon>
        <taxon>Embryophyta</taxon>
        <taxon>Tracheophyta</taxon>
        <taxon>Spermatophyta</taxon>
        <taxon>Magnoliopsida</taxon>
        <taxon>eudicotyledons</taxon>
        <taxon>Gunneridae</taxon>
        <taxon>Pentapetalae</taxon>
        <taxon>rosids</taxon>
        <taxon>fabids</taxon>
        <taxon>Malpighiales</taxon>
        <taxon>Euphorbiaceae</taxon>
        <taxon>Crotonoideae</taxon>
        <taxon>Manihoteae</taxon>
        <taxon>Manihot</taxon>
    </lineage>
</organism>